<keyword evidence="3" id="KW-1185">Reference proteome</keyword>
<evidence type="ECO:0000313" key="2">
    <source>
        <dbReference type="EMBL" id="SMP73839.1"/>
    </source>
</evidence>
<evidence type="ECO:0000313" key="3">
    <source>
        <dbReference type="Proteomes" id="UP001158067"/>
    </source>
</evidence>
<evidence type="ECO:0000259" key="1">
    <source>
        <dbReference type="Pfam" id="PF01368"/>
    </source>
</evidence>
<dbReference type="Proteomes" id="UP001158067">
    <property type="component" value="Unassembled WGS sequence"/>
</dbReference>
<dbReference type="Pfam" id="PF01368">
    <property type="entry name" value="DHH"/>
    <property type="match status" value="1"/>
</dbReference>
<protein>
    <submittedName>
        <fullName evidence="2">NanoRNase/pAp phosphatase, hydrolyzes c-di-AMP and oligoRNAs</fullName>
    </submittedName>
</protein>
<proteinExistence type="predicted"/>
<name>A0ABY1QKQ4_9BACT</name>
<feature type="domain" description="DDH" evidence="1">
    <location>
        <begin position="24"/>
        <end position="166"/>
    </location>
</feature>
<reference evidence="2 3" key="1">
    <citation type="submission" date="2017-05" db="EMBL/GenBank/DDBJ databases">
        <authorList>
            <person name="Varghese N."/>
            <person name="Submissions S."/>
        </authorList>
    </citation>
    <scope>NUCLEOTIDE SEQUENCE [LARGE SCALE GENOMIC DNA]</scope>
    <source>
        <strain evidence="2 3">DSM 25457</strain>
    </source>
</reference>
<dbReference type="PANTHER" id="PTHR47618:SF1">
    <property type="entry name" value="BIFUNCTIONAL OLIGORIBONUCLEASE AND PAP PHOSPHATASE NRNA"/>
    <property type="match status" value="1"/>
</dbReference>
<dbReference type="InterPro" id="IPR038763">
    <property type="entry name" value="DHH_sf"/>
</dbReference>
<dbReference type="InterPro" id="IPR001667">
    <property type="entry name" value="DDH_dom"/>
</dbReference>
<dbReference type="PANTHER" id="PTHR47618">
    <property type="entry name" value="BIFUNCTIONAL OLIGORIBONUCLEASE AND PAP PHOSPHATASE NRNA"/>
    <property type="match status" value="1"/>
</dbReference>
<accession>A0ABY1QKQ4</accession>
<dbReference type="EMBL" id="FXUG01000017">
    <property type="protein sequence ID" value="SMP73839.1"/>
    <property type="molecule type" value="Genomic_DNA"/>
</dbReference>
<sequence length="354" mass="38775">MTTTQLSMSTSSQLLEVLSDYDHVMVVMHDNPDPDAIASGWGIEVLVRERLNKPVRVIAGGAIVRAENCHMVDLLNPPIELVGDIQVDEGTATILVDCGMEATNHLLTRHGITPVGIIDHHRSDKKTPSLPFTDIQVNVAASATIVANYLREQGIEPGAKLSTAMLYAMRSETCGYETHYSPLDRSMFLWLTEFAEPSLLAEIENAPLTRDYFADLLLALQRTFLYDDVAICFLPQACGAEIVGEVADMLVRCEDVRKVLCAAIVNGDLLISCRTERECDSAVKLLQTTLRGLGGAGGHLHRAGGKIPSVGRTEKAAAAMRDELRSRWLIACNITRKRGTRLIAKQDIVENLGR</sequence>
<comment type="caution">
    <text evidence="2">The sequence shown here is derived from an EMBL/GenBank/DDBJ whole genome shotgun (WGS) entry which is preliminary data.</text>
</comment>
<dbReference type="InterPro" id="IPR051319">
    <property type="entry name" value="Oligoribo/pAp-PDE_c-di-AMP_PDE"/>
</dbReference>
<dbReference type="Gene3D" id="3.90.1640.10">
    <property type="entry name" value="inorganic pyrophosphatase (n-terminal core)"/>
    <property type="match status" value="1"/>
</dbReference>
<dbReference type="SUPFAM" id="SSF64182">
    <property type="entry name" value="DHH phosphoesterases"/>
    <property type="match status" value="1"/>
</dbReference>
<gene>
    <name evidence="2" type="ORF">SAMN06265222_11721</name>
</gene>
<organism evidence="2 3">
    <name type="scientific">Neorhodopirellula lusitana</name>
    <dbReference type="NCBI Taxonomy" id="445327"/>
    <lineage>
        <taxon>Bacteria</taxon>
        <taxon>Pseudomonadati</taxon>
        <taxon>Planctomycetota</taxon>
        <taxon>Planctomycetia</taxon>
        <taxon>Pirellulales</taxon>
        <taxon>Pirellulaceae</taxon>
        <taxon>Neorhodopirellula</taxon>
    </lineage>
</organism>